<keyword evidence="3" id="KW-1185">Reference proteome</keyword>
<proteinExistence type="predicted"/>
<dbReference type="InterPro" id="IPR029058">
    <property type="entry name" value="AB_hydrolase_fold"/>
</dbReference>
<reference evidence="2" key="2">
    <citation type="journal article" date="2022" name="Hortic Res">
        <title>The genome of Dioscorea zingiberensis sheds light on the biosynthesis, origin and evolution of the medicinally important diosgenin saponins.</title>
        <authorList>
            <person name="Li Y."/>
            <person name="Tan C."/>
            <person name="Li Z."/>
            <person name="Guo J."/>
            <person name="Li S."/>
            <person name="Chen X."/>
            <person name="Wang C."/>
            <person name="Dai X."/>
            <person name="Yang H."/>
            <person name="Song W."/>
            <person name="Hou L."/>
            <person name="Xu J."/>
            <person name="Tong Z."/>
            <person name="Xu A."/>
            <person name="Yuan X."/>
            <person name="Wang W."/>
            <person name="Yang Q."/>
            <person name="Chen L."/>
            <person name="Sun Z."/>
            <person name="Wang K."/>
            <person name="Pan B."/>
            <person name="Chen J."/>
            <person name="Bao Y."/>
            <person name="Liu F."/>
            <person name="Qi X."/>
            <person name="Gang D.R."/>
            <person name="Wen J."/>
            <person name="Li J."/>
        </authorList>
    </citation>
    <scope>NUCLEOTIDE SEQUENCE</scope>
    <source>
        <strain evidence="2">Dzin_1.0</strain>
    </source>
</reference>
<dbReference type="OrthoDB" id="438440at2759"/>
<dbReference type="GO" id="GO:0004806">
    <property type="term" value="F:triacylglycerol lipase activity"/>
    <property type="evidence" value="ECO:0007669"/>
    <property type="project" value="InterPro"/>
</dbReference>
<evidence type="ECO:0000259" key="1">
    <source>
        <dbReference type="Pfam" id="PF01764"/>
    </source>
</evidence>
<dbReference type="AlphaFoldDB" id="A0A9D5CTU3"/>
<reference evidence="2" key="1">
    <citation type="submission" date="2021-03" db="EMBL/GenBank/DDBJ databases">
        <authorList>
            <person name="Li Z."/>
            <person name="Yang C."/>
        </authorList>
    </citation>
    <scope>NUCLEOTIDE SEQUENCE</scope>
    <source>
        <strain evidence="2">Dzin_1.0</strain>
        <tissue evidence="2">Leaf</tissue>
    </source>
</reference>
<dbReference type="PANTHER" id="PTHR46086:SF17">
    <property type="entry name" value="ALPHA_BETA-HYDROLASES SUPERFAMILY PROTEIN"/>
    <property type="match status" value="1"/>
</dbReference>
<organism evidence="2 3">
    <name type="scientific">Dioscorea zingiberensis</name>
    <dbReference type="NCBI Taxonomy" id="325984"/>
    <lineage>
        <taxon>Eukaryota</taxon>
        <taxon>Viridiplantae</taxon>
        <taxon>Streptophyta</taxon>
        <taxon>Embryophyta</taxon>
        <taxon>Tracheophyta</taxon>
        <taxon>Spermatophyta</taxon>
        <taxon>Magnoliopsida</taxon>
        <taxon>Liliopsida</taxon>
        <taxon>Dioscoreales</taxon>
        <taxon>Dioscoreaceae</taxon>
        <taxon>Dioscorea</taxon>
    </lineage>
</organism>
<evidence type="ECO:0000313" key="3">
    <source>
        <dbReference type="Proteomes" id="UP001085076"/>
    </source>
</evidence>
<dbReference type="Proteomes" id="UP001085076">
    <property type="component" value="Miscellaneous, Linkage group lg03"/>
</dbReference>
<dbReference type="CDD" id="cd00519">
    <property type="entry name" value="Lipase_3"/>
    <property type="match status" value="1"/>
</dbReference>
<dbReference type="GO" id="GO:0006629">
    <property type="term" value="P:lipid metabolic process"/>
    <property type="evidence" value="ECO:0007669"/>
    <property type="project" value="InterPro"/>
</dbReference>
<dbReference type="Gene3D" id="3.40.50.1820">
    <property type="entry name" value="alpha/beta hydrolase"/>
    <property type="match status" value="1"/>
</dbReference>
<dbReference type="SUPFAM" id="SSF53474">
    <property type="entry name" value="alpha/beta-Hydrolases"/>
    <property type="match status" value="1"/>
</dbReference>
<evidence type="ECO:0000313" key="2">
    <source>
        <dbReference type="EMBL" id="KAJ0978907.1"/>
    </source>
</evidence>
<accession>A0A9D5CTU3</accession>
<dbReference type="InterPro" id="IPR002921">
    <property type="entry name" value="Fungal_lipase-type"/>
</dbReference>
<feature type="domain" description="Fungal lipase-type" evidence="1">
    <location>
        <begin position="211"/>
        <end position="365"/>
    </location>
</feature>
<gene>
    <name evidence="2" type="ORF">J5N97_014381</name>
</gene>
<dbReference type="EMBL" id="JAGGNH010000003">
    <property type="protein sequence ID" value="KAJ0978907.1"/>
    <property type="molecule type" value="Genomic_DNA"/>
</dbReference>
<name>A0A9D5CTU3_9LILI</name>
<dbReference type="PANTHER" id="PTHR46086">
    <property type="entry name" value="ALPHA/BETA-HYDROLASES SUPERFAMILY PROTEIN"/>
    <property type="match status" value="1"/>
</dbReference>
<dbReference type="InterPro" id="IPR044819">
    <property type="entry name" value="OBL-like"/>
</dbReference>
<sequence length="464" mass="53181">MALKDYLIFHPARATVWDLLCLVFSSKSLAEYDHIVETNNPELLPPMCISTRLFLLSFILFSITSSSTCKVGNKFLNWLEYFLNKLHFNGGFIRLVWNTITGSSRSPDQHAAYYQSVQSFASGHIEYRKNLIAPVLINRLDLSHQVSSLMELAALASSLAYENRSRIEDIVNNHFNMDFVEFFRCLNVFVGGYTTKAFICCSKEEDAELIVVAFRSTDGLGDWRCNYNFSFITLGDMGKVHLGFMTALGLQDKHDTEKGFPKEYNGDKSLAYYSIKKVLNDLVKKHKNAKILVTGHSLGGALAVLFTSLLVMHEEQEILDRISWVMTFGQPRVGDATFGNKMVSVLGDKYTRMVYRHDIAPRFPFEIPDVIHFKHSGTFISNSNRFHGKKVKEVANKNYFNIWNIVVKFWGAIEDFFLAIWEWEGFISILARFIWIMLPGVAFHNTKNYVNATRKAKIDHYIIK</sequence>
<protein>
    <recommendedName>
        <fullName evidence="1">Fungal lipase-type domain-containing protein</fullName>
    </recommendedName>
</protein>
<comment type="caution">
    <text evidence="2">The sequence shown here is derived from an EMBL/GenBank/DDBJ whole genome shotgun (WGS) entry which is preliminary data.</text>
</comment>
<dbReference type="Pfam" id="PF01764">
    <property type="entry name" value="Lipase_3"/>
    <property type="match status" value="1"/>
</dbReference>